<evidence type="ECO:0000313" key="1">
    <source>
        <dbReference type="Ensembl" id="ENSAPEP00000030333.1"/>
    </source>
</evidence>
<name>A0A3P8U4V3_AMPPE</name>
<dbReference type="Proteomes" id="UP000265080">
    <property type="component" value="Chromosome 8"/>
</dbReference>
<reference evidence="1" key="2">
    <citation type="submission" date="2025-08" db="UniProtKB">
        <authorList>
            <consortium name="Ensembl"/>
        </authorList>
    </citation>
    <scope>IDENTIFICATION</scope>
</reference>
<reference evidence="1 2" key="1">
    <citation type="submission" date="2018-03" db="EMBL/GenBank/DDBJ databases">
        <title>Finding Nemo's genes: A chromosome-scale reference assembly of the genome of the orange clownfish Amphiprion percula.</title>
        <authorList>
            <person name="Lehmann R."/>
        </authorList>
    </citation>
    <scope>NUCLEOTIDE SEQUENCE</scope>
</reference>
<accession>A0A3P8U4V3</accession>
<protein>
    <submittedName>
        <fullName evidence="1">Uncharacterized protein</fullName>
    </submittedName>
</protein>
<evidence type="ECO:0000313" key="2">
    <source>
        <dbReference type="Proteomes" id="UP000265080"/>
    </source>
</evidence>
<dbReference type="AlphaFoldDB" id="A0A3P8U4V3"/>
<proteinExistence type="predicted"/>
<reference evidence="1" key="3">
    <citation type="submission" date="2025-09" db="UniProtKB">
        <authorList>
            <consortium name="Ensembl"/>
        </authorList>
    </citation>
    <scope>IDENTIFICATION</scope>
</reference>
<dbReference type="STRING" id="161767.ENSAPEP00000030333"/>
<organism evidence="1 2">
    <name type="scientific">Amphiprion percula</name>
    <name type="common">Orange clownfish</name>
    <name type="synonym">Lutjanus percula</name>
    <dbReference type="NCBI Taxonomy" id="161767"/>
    <lineage>
        <taxon>Eukaryota</taxon>
        <taxon>Metazoa</taxon>
        <taxon>Chordata</taxon>
        <taxon>Craniata</taxon>
        <taxon>Vertebrata</taxon>
        <taxon>Euteleostomi</taxon>
        <taxon>Actinopterygii</taxon>
        <taxon>Neopterygii</taxon>
        <taxon>Teleostei</taxon>
        <taxon>Neoteleostei</taxon>
        <taxon>Acanthomorphata</taxon>
        <taxon>Ovalentaria</taxon>
        <taxon>Pomacentridae</taxon>
        <taxon>Amphiprion</taxon>
    </lineage>
</organism>
<sequence length="69" mass="8164">MFSLCMRGFSPGTPWSAHGKEQLKLRDRLQRHAFEEIVHQYNRLLEKVDLQAVLSERYQVDKYDVTQGL</sequence>
<dbReference type="Ensembl" id="ENSAPET00000031145.1">
    <property type="protein sequence ID" value="ENSAPEP00000030333.1"/>
    <property type="gene ID" value="ENSAPEG00000021552.1"/>
</dbReference>
<keyword evidence="2" id="KW-1185">Reference proteome</keyword>